<dbReference type="InterPro" id="IPR029033">
    <property type="entry name" value="His_PPase_superfam"/>
</dbReference>
<dbReference type="SUPFAM" id="SSF53254">
    <property type="entry name" value="Phosphoglycerate mutase-like"/>
    <property type="match status" value="1"/>
</dbReference>
<organism evidence="1 2">
    <name type="scientific">Actinomycetospora endophytica</name>
    <dbReference type="NCBI Taxonomy" id="2291215"/>
    <lineage>
        <taxon>Bacteria</taxon>
        <taxon>Bacillati</taxon>
        <taxon>Actinomycetota</taxon>
        <taxon>Actinomycetes</taxon>
        <taxon>Pseudonocardiales</taxon>
        <taxon>Pseudonocardiaceae</taxon>
        <taxon>Actinomycetospora</taxon>
    </lineage>
</organism>
<dbReference type="CDD" id="cd07067">
    <property type="entry name" value="HP_PGM_like"/>
    <property type="match status" value="1"/>
</dbReference>
<dbReference type="Pfam" id="PF00300">
    <property type="entry name" value="His_Phos_1"/>
    <property type="match status" value="1"/>
</dbReference>
<dbReference type="EMBL" id="JAJNDB010000008">
    <property type="protein sequence ID" value="MCD2197342.1"/>
    <property type="molecule type" value="Genomic_DNA"/>
</dbReference>
<proteinExistence type="predicted"/>
<evidence type="ECO:0000313" key="1">
    <source>
        <dbReference type="EMBL" id="MCD2197342.1"/>
    </source>
</evidence>
<comment type="caution">
    <text evidence="1">The sequence shown here is derived from an EMBL/GenBank/DDBJ whole genome shotgun (WGS) entry which is preliminary data.</text>
</comment>
<keyword evidence="2" id="KW-1185">Reference proteome</keyword>
<evidence type="ECO:0000313" key="2">
    <source>
        <dbReference type="Proteomes" id="UP001199469"/>
    </source>
</evidence>
<dbReference type="RefSeq" id="WP_230739352.1">
    <property type="nucleotide sequence ID" value="NZ_JAJNDB010000008.1"/>
</dbReference>
<dbReference type="InterPro" id="IPR050275">
    <property type="entry name" value="PGM_Phosphatase"/>
</dbReference>
<dbReference type="Proteomes" id="UP001199469">
    <property type="component" value="Unassembled WGS sequence"/>
</dbReference>
<dbReference type="Gene3D" id="3.40.50.1240">
    <property type="entry name" value="Phosphoglycerate mutase-like"/>
    <property type="match status" value="1"/>
</dbReference>
<gene>
    <name evidence="1" type="ORF">LQ327_28610</name>
</gene>
<sequence length="201" mass="21587">MSPIPENCVLLLRHAETALNSAGRLRGRLDPPLDAAGEREAAELARTIAAFGPRRIVSSPLQRATATVAPLAELTGVPVANDRRLIDRDYGQWAGQAQPDAEAQWGSLDRAPGVEPRDDVTRRMLEVLNEQWDEARAGPVVLISHDATNSALLAALNPALGEPQTITQHTACWNMLHHRPDSGWVIDLVNQVAGAAPAPSS</sequence>
<dbReference type="InterPro" id="IPR013078">
    <property type="entry name" value="His_Pase_superF_clade-1"/>
</dbReference>
<dbReference type="PANTHER" id="PTHR48100:SF62">
    <property type="entry name" value="GLUCOSYL-3-PHOSPHOGLYCERATE PHOSPHATASE"/>
    <property type="match status" value="1"/>
</dbReference>
<name>A0ABS8PGE8_9PSEU</name>
<dbReference type="SMART" id="SM00855">
    <property type="entry name" value="PGAM"/>
    <property type="match status" value="1"/>
</dbReference>
<protein>
    <submittedName>
        <fullName evidence="1">Histidine phosphatase family protein</fullName>
    </submittedName>
</protein>
<accession>A0ABS8PGE8</accession>
<dbReference type="PANTHER" id="PTHR48100">
    <property type="entry name" value="BROAD-SPECIFICITY PHOSPHATASE YOR283W-RELATED"/>
    <property type="match status" value="1"/>
</dbReference>
<reference evidence="1 2" key="1">
    <citation type="submission" date="2021-11" db="EMBL/GenBank/DDBJ databases">
        <title>Draft genome sequence of Actinomycetospora sp. SF1 isolated from the rhizosphere soil.</title>
        <authorList>
            <person name="Duangmal K."/>
            <person name="Chantavorakit T."/>
        </authorList>
    </citation>
    <scope>NUCLEOTIDE SEQUENCE [LARGE SCALE GENOMIC DNA]</scope>
    <source>
        <strain evidence="1 2">TBRC 5722</strain>
    </source>
</reference>